<gene>
    <name evidence="9" type="ORF">K505DRAFT_360373</name>
</gene>
<dbReference type="OrthoDB" id="15688at2759"/>
<dbReference type="GO" id="GO:0005634">
    <property type="term" value="C:nucleus"/>
    <property type="evidence" value="ECO:0007669"/>
    <property type="project" value="UniProtKB-SubCell"/>
</dbReference>
<feature type="region of interest" description="Disordered" evidence="7">
    <location>
        <begin position="122"/>
        <end position="164"/>
    </location>
</feature>
<dbReference type="PRINTS" id="PR01738">
    <property type="entry name" value="RNABINDINGM8"/>
</dbReference>
<proteinExistence type="predicted"/>
<reference evidence="9" key="1">
    <citation type="journal article" date="2020" name="Stud. Mycol.">
        <title>101 Dothideomycetes genomes: a test case for predicting lifestyles and emergence of pathogens.</title>
        <authorList>
            <person name="Haridas S."/>
            <person name="Albert R."/>
            <person name="Binder M."/>
            <person name="Bloem J."/>
            <person name="Labutti K."/>
            <person name="Salamov A."/>
            <person name="Andreopoulos B."/>
            <person name="Baker S."/>
            <person name="Barry K."/>
            <person name="Bills G."/>
            <person name="Bluhm B."/>
            <person name="Cannon C."/>
            <person name="Castanera R."/>
            <person name="Culley D."/>
            <person name="Daum C."/>
            <person name="Ezra D."/>
            <person name="Gonzalez J."/>
            <person name="Henrissat B."/>
            <person name="Kuo A."/>
            <person name="Liang C."/>
            <person name="Lipzen A."/>
            <person name="Lutzoni F."/>
            <person name="Magnuson J."/>
            <person name="Mondo S."/>
            <person name="Nolan M."/>
            <person name="Ohm R."/>
            <person name="Pangilinan J."/>
            <person name="Park H.-J."/>
            <person name="Ramirez L."/>
            <person name="Alfaro M."/>
            <person name="Sun H."/>
            <person name="Tritt A."/>
            <person name="Yoshinaga Y."/>
            <person name="Zwiers L.-H."/>
            <person name="Turgeon B."/>
            <person name="Goodwin S."/>
            <person name="Spatafora J."/>
            <person name="Crous P."/>
            <person name="Grigoriev I."/>
        </authorList>
    </citation>
    <scope>NUCLEOTIDE SEQUENCE</scope>
    <source>
        <strain evidence="9">CBS 109.77</strain>
    </source>
</reference>
<evidence type="ECO:0000256" key="4">
    <source>
        <dbReference type="ARBA" id="ARBA00022884"/>
    </source>
</evidence>
<evidence type="ECO:0000256" key="6">
    <source>
        <dbReference type="PROSITE-ProRule" id="PRU00176"/>
    </source>
</evidence>
<dbReference type="GO" id="GO:0006396">
    <property type="term" value="P:RNA processing"/>
    <property type="evidence" value="ECO:0007669"/>
    <property type="project" value="InterPro"/>
</dbReference>
<evidence type="ECO:0000256" key="1">
    <source>
        <dbReference type="ARBA" id="ARBA00004123"/>
    </source>
</evidence>
<sequence length="164" mass="17642">MADAEMEIDPPEASTSNDATTESKPTTEPRTQADATAVRSIEGWIIIVTNVHEESTEEDVQDMFGEFGTIKNLHMNLDRRTGYVKGYVLIEYPTLKEATAAIEGANGAELLEQKVTVDFAFVRSPPAGKGGRGRDNDGGGRRGGRGGGRGRSRSPGREGDDNDD</sequence>
<keyword evidence="4 6" id="KW-0694">RNA-binding</keyword>
<dbReference type="PROSITE" id="PS50102">
    <property type="entry name" value="RRM"/>
    <property type="match status" value="1"/>
</dbReference>
<feature type="domain" description="RRM" evidence="8">
    <location>
        <begin position="44"/>
        <end position="122"/>
    </location>
</feature>
<dbReference type="GO" id="GO:0005737">
    <property type="term" value="C:cytoplasm"/>
    <property type="evidence" value="ECO:0007669"/>
    <property type="project" value="UniProtKB-SubCell"/>
</dbReference>
<dbReference type="InterPro" id="IPR012677">
    <property type="entry name" value="Nucleotide-bd_a/b_plait_sf"/>
</dbReference>
<protein>
    <submittedName>
        <fullName evidence="9">RNA-binding domain-containing protein</fullName>
    </submittedName>
</protein>
<accession>A0A6A6XFL8</accession>
<dbReference type="Gene3D" id="3.30.70.330">
    <property type="match status" value="1"/>
</dbReference>
<dbReference type="EMBL" id="MU001865">
    <property type="protein sequence ID" value="KAF2795236.1"/>
    <property type="molecule type" value="Genomic_DNA"/>
</dbReference>
<evidence type="ECO:0000256" key="7">
    <source>
        <dbReference type="SAM" id="MobiDB-lite"/>
    </source>
</evidence>
<feature type="region of interest" description="Disordered" evidence="7">
    <location>
        <begin position="1"/>
        <end position="35"/>
    </location>
</feature>
<feature type="compositionally biased region" description="Polar residues" evidence="7">
    <location>
        <begin position="13"/>
        <end position="34"/>
    </location>
</feature>
<keyword evidence="10" id="KW-1185">Reference proteome</keyword>
<evidence type="ECO:0000256" key="2">
    <source>
        <dbReference type="ARBA" id="ARBA00004496"/>
    </source>
</evidence>
<dbReference type="AlphaFoldDB" id="A0A6A6XFL8"/>
<dbReference type="InterPro" id="IPR000504">
    <property type="entry name" value="RRM_dom"/>
</dbReference>
<evidence type="ECO:0000313" key="10">
    <source>
        <dbReference type="Proteomes" id="UP000799757"/>
    </source>
</evidence>
<evidence type="ECO:0000256" key="5">
    <source>
        <dbReference type="ARBA" id="ARBA00023242"/>
    </source>
</evidence>
<organism evidence="9 10">
    <name type="scientific">Melanomma pulvis-pyrius CBS 109.77</name>
    <dbReference type="NCBI Taxonomy" id="1314802"/>
    <lineage>
        <taxon>Eukaryota</taxon>
        <taxon>Fungi</taxon>
        <taxon>Dikarya</taxon>
        <taxon>Ascomycota</taxon>
        <taxon>Pezizomycotina</taxon>
        <taxon>Dothideomycetes</taxon>
        <taxon>Pleosporomycetidae</taxon>
        <taxon>Pleosporales</taxon>
        <taxon>Melanommataceae</taxon>
        <taxon>Melanomma</taxon>
    </lineage>
</organism>
<name>A0A6A6XFL8_9PLEO</name>
<dbReference type="InterPro" id="IPR008111">
    <property type="entry name" value="RNA-bd_8"/>
</dbReference>
<comment type="subcellular location">
    <subcellularLocation>
        <location evidence="2">Cytoplasm</location>
    </subcellularLocation>
    <subcellularLocation>
        <location evidence="1">Nucleus</location>
    </subcellularLocation>
</comment>
<evidence type="ECO:0000256" key="3">
    <source>
        <dbReference type="ARBA" id="ARBA00022490"/>
    </source>
</evidence>
<dbReference type="InterPro" id="IPR035979">
    <property type="entry name" value="RBD_domain_sf"/>
</dbReference>
<keyword evidence="3" id="KW-0963">Cytoplasm</keyword>
<feature type="compositionally biased region" description="Basic and acidic residues" evidence="7">
    <location>
        <begin position="155"/>
        <end position="164"/>
    </location>
</feature>
<dbReference type="PANTHER" id="PTHR45894">
    <property type="entry name" value="RNA-BINDING PROTEIN 8A"/>
    <property type="match status" value="1"/>
</dbReference>
<dbReference type="Pfam" id="PF00076">
    <property type="entry name" value="RRM_1"/>
    <property type="match status" value="1"/>
</dbReference>
<evidence type="ECO:0000313" key="9">
    <source>
        <dbReference type="EMBL" id="KAF2795236.1"/>
    </source>
</evidence>
<keyword evidence="5" id="KW-0539">Nucleus</keyword>
<dbReference type="SUPFAM" id="SSF54928">
    <property type="entry name" value="RNA-binding domain, RBD"/>
    <property type="match status" value="1"/>
</dbReference>
<dbReference type="CDD" id="cd12324">
    <property type="entry name" value="RRM_RBM8"/>
    <property type="match status" value="1"/>
</dbReference>
<dbReference type="Proteomes" id="UP000799757">
    <property type="component" value="Unassembled WGS sequence"/>
</dbReference>
<evidence type="ECO:0000259" key="8">
    <source>
        <dbReference type="PROSITE" id="PS50102"/>
    </source>
</evidence>
<dbReference type="GO" id="GO:0003729">
    <property type="term" value="F:mRNA binding"/>
    <property type="evidence" value="ECO:0007669"/>
    <property type="project" value="InterPro"/>
</dbReference>
<feature type="compositionally biased region" description="Basic residues" evidence="7">
    <location>
        <begin position="142"/>
        <end position="154"/>
    </location>
</feature>
<feature type="compositionally biased region" description="Acidic residues" evidence="7">
    <location>
        <begin position="1"/>
        <end position="10"/>
    </location>
</feature>
<dbReference type="SMART" id="SM00360">
    <property type="entry name" value="RRM"/>
    <property type="match status" value="1"/>
</dbReference>
<dbReference type="InterPro" id="IPR033744">
    <property type="entry name" value="RRM_RBM8"/>
</dbReference>